<evidence type="ECO:0000313" key="3">
    <source>
        <dbReference type="WBParaSite" id="jg15594"/>
    </source>
</evidence>
<feature type="compositionally biased region" description="Polar residues" evidence="1">
    <location>
        <begin position="476"/>
        <end position="506"/>
    </location>
</feature>
<dbReference type="AlphaFoldDB" id="A0A915D5I5"/>
<feature type="compositionally biased region" description="Polar residues" evidence="1">
    <location>
        <begin position="194"/>
        <end position="203"/>
    </location>
</feature>
<feature type="region of interest" description="Disordered" evidence="1">
    <location>
        <begin position="469"/>
        <end position="547"/>
    </location>
</feature>
<feature type="region of interest" description="Disordered" evidence="1">
    <location>
        <begin position="18"/>
        <end position="41"/>
    </location>
</feature>
<feature type="compositionally biased region" description="Polar residues" evidence="1">
    <location>
        <begin position="433"/>
        <end position="444"/>
    </location>
</feature>
<name>A0A915D5I5_9BILA</name>
<organism evidence="2 3">
    <name type="scientific">Ditylenchus dipsaci</name>
    <dbReference type="NCBI Taxonomy" id="166011"/>
    <lineage>
        <taxon>Eukaryota</taxon>
        <taxon>Metazoa</taxon>
        <taxon>Ecdysozoa</taxon>
        <taxon>Nematoda</taxon>
        <taxon>Chromadorea</taxon>
        <taxon>Rhabditida</taxon>
        <taxon>Tylenchina</taxon>
        <taxon>Tylenchomorpha</taxon>
        <taxon>Sphaerularioidea</taxon>
        <taxon>Anguinidae</taxon>
        <taxon>Anguininae</taxon>
        <taxon>Ditylenchus</taxon>
    </lineage>
</organism>
<dbReference type="Proteomes" id="UP000887574">
    <property type="component" value="Unplaced"/>
</dbReference>
<feature type="compositionally biased region" description="Low complexity" evidence="1">
    <location>
        <begin position="842"/>
        <end position="857"/>
    </location>
</feature>
<keyword evidence="2" id="KW-1185">Reference proteome</keyword>
<feature type="region of interest" description="Disordered" evidence="1">
    <location>
        <begin position="920"/>
        <end position="944"/>
    </location>
</feature>
<feature type="compositionally biased region" description="Polar residues" evidence="1">
    <location>
        <begin position="924"/>
        <end position="938"/>
    </location>
</feature>
<evidence type="ECO:0000313" key="2">
    <source>
        <dbReference type="Proteomes" id="UP000887574"/>
    </source>
</evidence>
<dbReference type="WBParaSite" id="jg15594">
    <property type="protein sequence ID" value="jg15594"/>
    <property type="gene ID" value="jg15594"/>
</dbReference>
<feature type="region of interest" description="Disordered" evidence="1">
    <location>
        <begin position="433"/>
        <end position="452"/>
    </location>
</feature>
<reference evidence="3" key="1">
    <citation type="submission" date="2022-11" db="UniProtKB">
        <authorList>
            <consortium name="WormBaseParasite"/>
        </authorList>
    </citation>
    <scope>IDENTIFICATION</scope>
</reference>
<evidence type="ECO:0000256" key="1">
    <source>
        <dbReference type="SAM" id="MobiDB-lite"/>
    </source>
</evidence>
<accession>A0A915D5I5</accession>
<sequence>MQPPLFAPLPAQPHHLSEIKRRSESTPLQNPLSAAARRNGHNPYYLNGNISVSGQTTIDRMPSTQQSTATEPISKCMCCPYGDGQGADAKLDSLEKSQTFVHIPFEPIGADSNNVTSSGYGLDSSVDERSAMNNSMFDSSILSKSMDEGHSDLEDILVQHPDMLSSKYSATPSTPISILKHRSDSNVPRVIRQNGESPSQNHQSRLKLHEQRSFIASPPTSRRYNNGYALPTIMSTATSADTFYNNNNVKSNTLQQSHLPPMPIPLRSSTPLHSTSTPSKNVNDEIQQILSTQKQFHPNNIYATINSGRSIALTSAPTSPVPKTFYTATAQSISQLKKLSLPKSPSAIHAALNASNSLGKSRQTPLQSSGSGTAGAFAYNYTLSSTQPPRRYLEGAYRHRVISPEPEAQAYQRFTPTVLRNSNLQSRQYYHTLGGMSSSSSNQMPYRYKGGKTTSSLLDMDSFASVRRRKVDDVSSGANFGSSWADSPTSSTAGSNKWRSASQTDQIRVEETPQRSSSAPKWKHQDFQEVPISNGHSNNGGHEYRKDSFTRTTDHFAAKDSGSAFTTLLQMNGVENVNPQVNFTISNKEAEVESIFYNSGTQTEALPSWKSISVGTDSSLLESLLNTYKKTATPPPAPPVLVQTTSATATPKPSRKDIIASVPTQRLEVEFQYCLGHEPEYRQGEEPAHLLASLAERDVTQKPSSVETGCDSIQFLSETKEICTSTTNLINYLVQETSTESKQTCSLAIQTEDVQQREPSRAAEVECQTDDDWLEEQVAQRFMDEKANKRKSVDKVTETDDEEASEFIMITCAKCDRSSASSAGELYEKIVDYEGSSENEVNHLSTSLSNNLNQNNSPRDSELTAEDEGLELVDGLPDADLDTISIETDVQTVINVADQQGQSRQLDPSRAEAIRKLLTEPQRRQQSNFQRDSGNYRSYRTEKSKADDLDYITDRHFNKNDTTEPSTPSSDSKMALKEMVQLKKPLPNLLFLSQYRLKILTRKMKQPTD</sequence>
<feature type="region of interest" description="Disordered" evidence="1">
    <location>
        <begin position="841"/>
        <end position="865"/>
    </location>
</feature>
<feature type="region of interest" description="Disordered" evidence="1">
    <location>
        <begin position="190"/>
        <end position="222"/>
    </location>
</feature>
<proteinExistence type="predicted"/>
<protein>
    <submittedName>
        <fullName evidence="3">Uncharacterized protein</fullName>
    </submittedName>
</protein>